<dbReference type="EMBL" id="JAAOAO010000220">
    <property type="protein sequence ID" value="KAF5555302.1"/>
    <property type="molecule type" value="Genomic_DNA"/>
</dbReference>
<dbReference type="PANTHER" id="PTHR43791">
    <property type="entry name" value="PERMEASE-RELATED"/>
    <property type="match status" value="1"/>
</dbReference>
<keyword evidence="8" id="KW-1185">Reference proteome</keyword>
<comment type="subcellular location">
    <subcellularLocation>
        <location evidence="1">Membrane</location>
        <topology evidence="1">Multi-pass membrane protein</topology>
    </subcellularLocation>
</comment>
<evidence type="ECO:0000256" key="4">
    <source>
        <dbReference type="ARBA" id="ARBA00022989"/>
    </source>
</evidence>
<evidence type="ECO:0000313" key="8">
    <source>
        <dbReference type="Proteomes" id="UP000574317"/>
    </source>
</evidence>
<organism evidence="7 8">
    <name type="scientific">Fusarium napiforme</name>
    <dbReference type="NCBI Taxonomy" id="42672"/>
    <lineage>
        <taxon>Eukaryota</taxon>
        <taxon>Fungi</taxon>
        <taxon>Dikarya</taxon>
        <taxon>Ascomycota</taxon>
        <taxon>Pezizomycotina</taxon>
        <taxon>Sordariomycetes</taxon>
        <taxon>Hypocreomycetidae</taxon>
        <taxon>Hypocreales</taxon>
        <taxon>Nectriaceae</taxon>
        <taxon>Fusarium</taxon>
        <taxon>Fusarium fujikuroi species complex</taxon>
    </lineage>
</organism>
<feature type="transmembrane region" description="Helical" evidence="6">
    <location>
        <begin position="107"/>
        <end position="129"/>
    </location>
</feature>
<keyword evidence="2" id="KW-0813">Transport</keyword>
<evidence type="ECO:0000256" key="2">
    <source>
        <dbReference type="ARBA" id="ARBA00022448"/>
    </source>
</evidence>
<dbReference type="AlphaFoldDB" id="A0A8H5JI89"/>
<evidence type="ECO:0000313" key="7">
    <source>
        <dbReference type="EMBL" id="KAF5555302.1"/>
    </source>
</evidence>
<name>A0A8H5JI89_9HYPO</name>
<protein>
    <submittedName>
        <fullName evidence="7">Allantoate permease</fullName>
    </submittedName>
</protein>
<dbReference type="Gene3D" id="1.20.1250.20">
    <property type="entry name" value="MFS general substrate transporter like domains"/>
    <property type="match status" value="1"/>
</dbReference>
<dbReference type="InterPro" id="IPR036259">
    <property type="entry name" value="MFS_trans_sf"/>
</dbReference>
<feature type="transmembrane region" description="Helical" evidence="6">
    <location>
        <begin position="66"/>
        <end position="83"/>
    </location>
</feature>
<keyword evidence="3 6" id="KW-0812">Transmembrane</keyword>
<sequence>MIIGKDETEIVAASTLPIEVDVDTPGVTVKELKVADASDDVARQYYLQNRDEEVSDREKKRVRRKIDLYLLPMMMITGFLQYLDKSTINYSANYGLRESLNMLGIDYSWASSIFYFGFLFWQYPSLLLLQRFPLGKYFSSQVMG</sequence>
<dbReference type="SUPFAM" id="SSF103473">
    <property type="entry name" value="MFS general substrate transporter"/>
    <property type="match status" value="1"/>
</dbReference>
<evidence type="ECO:0000256" key="6">
    <source>
        <dbReference type="SAM" id="Phobius"/>
    </source>
</evidence>
<evidence type="ECO:0000256" key="5">
    <source>
        <dbReference type="ARBA" id="ARBA00023136"/>
    </source>
</evidence>
<keyword evidence="4 6" id="KW-1133">Transmembrane helix</keyword>
<dbReference type="PANTHER" id="PTHR43791:SF97">
    <property type="entry name" value="ALLANTOATE TRANSPORTER, PUTATIVE (AFU_ORTHOLOGUE AFUA_1G14700)-RELATED"/>
    <property type="match status" value="1"/>
</dbReference>
<keyword evidence="5 6" id="KW-0472">Membrane</keyword>
<accession>A0A8H5JI89</accession>
<gene>
    <name evidence="7" type="ORF">FNAPI_6158</name>
</gene>
<dbReference type="GO" id="GO:0022857">
    <property type="term" value="F:transmembrane transporter activity"/>
    <property type="evidence" value="ECO:0007669"/>
    <property type="project" value="TreeGrafter"/>
</dbReference>
<dbReference type="Proteomes" id="UP000574317">
    <property type="component" value="Unassembled WGS sequence"/>
</dbReference>
<evidence type="ECO:0000256" key="1">
    <source>
        <dbReference type="ARBA" id="ARBA00004141"/>
    </source>
</evidence>
<reference evidence="7 8" key="1">
    <citation type="submission" date="2020-05" db="EMBL/GenBank/DDBJ databases">
        <title>Identification and distribution of gene clusters putatively required for synthesis of sphingolipid metabolism inhibitors in phylogenetically diverse species of the filamentous fungus Fusarium.</title>
        <authorList>
            <person name="Kim H.-S."/>
            <person name="Busman M."/>
            <person name="Brown D.W."/>
            <person name="Divon H."/>
            <person name="Uhlig S."/>
            <person name="Proctor R.H."/>
        </authorList>
    </citation>
    <scope>NUCLEOTIDE SEQUENCE [LARGE SCALE GENOMIC DNA]</scope>
    <source>
        <strain evidence="7 8">NRRL 25196</strain>
    </source>
</reference>
<dbReference type="GO" id="GO:0016020">
    <property type="term" value="C:membrane"/>
    <property type="evidence" value="ECO:0007669"/>
    <property type="project" value="UniProtKB-SubCell"/>
</dbReference>
<evidence type="ECO:0000256" key="3">
    <source>
        <dbReference type="ARBA" id="ARBA00022692"/>
    </source>
</evidence>
<comment type="caution">
    <text evidence="7">The sequence shown here is derived from an EMBL/GenBank/DDBJ whole genome shotgun (WGS) entry which is preliminary data.</text>
</comment>
<proteinExistence type="predicted"/>